<keyword evidence="2" id="KW-1133">Transmembrane helix</keyword>
<reference evidence="3 4" key="1">
    <citation type="submission" date="2024-10" db="EMBL/GenBank/DDBJ databases">
        <title>Updated reference genomes for cyclostephanoid diatoms.</title>
        <authorList>
            <person name="Roberts W.R."/>
            <person name="Alverson A.J."/>
        </authorList>
    </citation>
    <scope>NUCLEOTIDE SEQUENCE [LARGE SCALE GENOMIC DNA]</scope>
    <source>
        <strain evidence="3 4">AJA010-31</strain>
    </source>
</reference>
<evidence type="ECO:0000313" key="4">
    <source>
        <dbReference type="Proteomes" id="UP001530400"/>
    </source>
</evidence>
<keyword evidence="2" id="KW-0472">Membrane</keyword>
<feature type="region of interest" description="Disordered" evidence="1">
    <location>
        <begin position="326"/>
        <end position="366"/>
    </location>
</feature>
<feature type="region of interest" description="Disordered" evidence="1">
    <location>
        <begin position="386"/>
        <end position="440"/>
    </location>
</feature>
<accession>A0ABD3QK02</accession>
<evidence type="ECO:0000313" key="3">
    <source>
        <dbReference type="EMBL" id="KAL3799851.1"/>
    </source>
</evidence>
<feature type="compositionally biased region" description="Basic and acidic residues" evidence="1">
    <location>
        <begin position="393"/>
        <end position="406"/>
    </location>
</feature>
<protein>
    <submittedName>
        <fullName evidence="3">Uncharacterized protein</fullName>
    </submittedName>
</protein>
<feature type="transmembrane region" description="Helical" evidence="2">
    <location>
        <begin position="297"/>
        <end position="315"/>
    </location>
</feature>
<gene>
    <name evidence="3" type="ORF">ACHAWO_009972</name>
</gene>
<name>A0ABD3QK02_9STRA</name>
<keyword evidence="2" id="KW-0812">Transmembrane</keyword>
<dbReference type="AlphaFoldDB" id="A0ABD3QK02"/>
<dbReference type="EMBL" id="JALLPJ020000175">
    <property type="protein sequence ID" value="KAL3799851.1"/>
    <property type="molecule type" value="Genomic_DNA"/>
</dbReference>
<evidence type="ECO:0000256" key="2">
    <source>
        <dbReference type="SAM" id="Phobius"/>
    </source>
</evidence>
<proteinExistence type="predicted"/>
<sequence length="440" mass="48136">MSLRAAAAYNAISTTQLPHRRMEETSFGCAPPEPIQFPVFNATSNTTAYIEIPQEIHNVEITFNYEIKHWSNAKWDSNADGSENEESSDSDGGWFSKLFGGRMLSNESNVEWTNSSGTILEDLEIVMATSIWDTMLNDPNMTFTNNNGTKECAGLVVSEEEETVTNDDANTDFQTDNSGTNLLGLTIYPADVVNPDGCINPSDQCTAIIGKMSATYSGTDEFGVSSYIVNLLSEGMETGAFVSEGSPALMLDFVTMNDMSAGENSGIVVPIQTDRGTIWQAMQEAADDDTISKYGKLFVGLLVVLSVGFIVSSVFKKRRKDKRKAAEEAEVTEANLNGNQTVREEQISEDSQPVKEAGVSEKEEQNEVVAEEKSAASGWAMFGNFFGMGEPKPQSEDAPVEKKKLSESPVLDQVELDVPKSDSDEVEISLSNEQKKKGWW</sequence>
<organism evidence="3 4">
    <name type="scientific">Cyclotella atomus</name>
    <dbReference type="NCBI Taxonomy" id="382360"/>
    <lineage>
        <taxon>Eukaryota</taxon>
        <taxon>Sar</taxon>
        <taxon>Stramenopiles</taxon>
        <taxon>Ochrophyta</taxon>
        <taxon>Bacillariophyta</taxon>
        <taxon>Coscinodiscophyceae</taxon>
        <taxon>Thalassiosirophycidae</taxon>
        <taxon>Stephanodiscales</taxon>
        <taxon>Stephanodiscaceae</taxon>
        <taxon>Cyclotella</taxon>
    </lineage>
</organism>
<evidence type="ECO:0000256" key="1">
    <source>
        <dbReference type="SAM" id="MobiDB-lite"/>
    </source>
</evidence>
<keyword evidence="4" id="KW-1185">Reference proteome</keyword>
<dbReference type="Proteomes" id="UP001530400">
    <property type="component" value="Unassembled WGS sequence"/>
</dbReference>
<comment type="caution">
    <text evidence="3">The sequence shown here is derived from an EMBL/GenBank/DDBJ whole genome shotgun (WGS) entry which is preliminary data.</text>
</comment>